<sequence length="1432" mass="157673">MDPPLDPRLQAPPPPQSNEQSLEQSQPSNYPEPITTTSTPNKHTPTAIVSADATPNQQHNHQHHSYYSAPTSSSYDPGNADGGPPTYPYDNGLPPYGVPPPPGIHYGHPLPTVAEVAADLKRPRARKRQKKSDSRVAELEKKIDALTSSLQAQHGQPHRQNESESPADGTPQYLHPSEVRAALYGESNRNAWISQRPTSSQSEEKGSESAQPSEGSSLKRSYPDDGDPGSQPPKSAMSTMPTFFELFSRKVKEPKSPGGDVDIVARKIIDAPTAYRCFERYVNDMAGSLPFVVFPPGARAEDIRKSKPILFLAIVTAACNVIRPDLRAGLVVETMRAYADRVVCRGEKSMELVQALLVSTTWYAPPERYEELNFNQLIHMAAVMAIDLGMGKRTKPGYMGAYNYYLEKRAFARIPDPDNPETRRTWLGCYFMCANASMSLRRPLLIRWTGYMDDCLEVLESSKEALPSDKWLVCLVKGQHLVEEVGFQFSMDDPTVEISITEAKTQYHLKAFERQLNEWRNQVPAELRTPLFDHASSITSLYVHEIAMHQNHNIDDFKPPYTVQAETSSPEPDVITPAHIDALTVCIQEIQCAFDAVLSMDIRTLQSLPTLTYVRTSYAAVALIKLSLALTGPNRRFGDVFKVEDLKADYYLDAVMKQFRAVGEGDNCTVAARFSFIFGMLRTWMQKRTEPETRENPSATDSKSIAGSVQPVLGQPTIQQNSSSQWSAQPAPLMGATDNLQSGLHMLSELASSSNNTNSATSVGNSVAMPSTASSWPQQYAGTQGFASGFANESYLGMMGGVDMDVMGFDADDWTAFNIVAMDPSWMPMSMQQGGFHSLPKKASPCAPFSYQLYDKHTTRGEITASTRDVQSPRACLSCAFKQNERAARIASLPESYKGPITASDKSILTRPIAELVQDVHRQTISPIDILRTYGKVAVKAHEKTNCVTEFMIPEAEKWAEHEVNFDGPLAGIPVSLKDSIVVKGFDATVGYSRNAGKPYTEDGVMVKILKDAGAIPYVKTALPITLLSFESSNPLWGIAKNPHNPKYSPGGSTGGEGALLALGGRIGIGSDVAGSVRAPAAWSGTYSLRCSTGRWPKTGMSTSMPGQEGIPSVFSPMTRTLDDLTYFTKSLIGMKPWTYDYSVHPIPWRESDYTTTVTNPSLRIGLMTTDGVVQPSPAIERALNLSATALRAAGHTVIPITTPPTASPALALRLASLLLNSDGTKTYRSFFRTLERTDPGAAQLTFYMSLPRPIKYLWYLYVRYIRRDGLWASLLRDFHPKTAAEQWSLVAQRETFKSTWFAWWDQPANAFDFILCPVNATPALPHGCMSHAVSSCGYTFLWNLLDYTAGVVPVTKVDAKLDALETGWKPTNGVEEGAYRDYDAVRMQGLPCAVQVVGRRLTEEKVLAGMKVLVDALEKEEGVVYEHLDVE</sequence>
<organism evidence="7 8">
    <name type="scientific">Phaeomoniella chlamydospora</name>
    <name type="common">Phaeoacremonium chlamydosporum</name>
    <dbReference type="NCBI Taxonomy" id="158046"/>
    <lineage>
        <taxon>Eukaryota</taxon>
        <taxon>Fungi</taxon>
        <taxon>Dikarya</taxon>
        <taxon>Ascomycota</taxon>
        <taxon>Pezizomycotina</taxon>
        <taxon>Eurotiomycetes</taxon>
        <taxon>Chaetothyriomycetidae</taxon>
        <taxon>Phaeomoniellales</taxon>
        <taxon>Phaeomoniellaceae</taxon>
        <taxon>Phaeomoniella</taxon>
    </lineage>
</organism>
<dbReference type="EC" id="3.5.1.4" evidence="3"/>
<keyword evidence="8" id="KW-1185">Reference proteome</keyword>
<dbReference type="InterPro" id="IPR036928">
    <property type="entry name" value="AS_sf"/>
</dbReference>
<evidence type="ECO:0000256" key="1">
    <source>
        <dbReference type="ARBA" id="ARBA00001311"/>
    </source>
</evidence>
<feature type="compositionally biased region" description="Polar residues" evidence="5">
    <location>
        <begin position="208"/>
        <end position="219"/>
    </location>
</feature>
<dbReference type="EMBL" id="LCWF01000133">
    <property type="protein sequence ID" value="KKY18031.1"/>
    <property type="molecule type" value="Genomic_DNA"/>
</dbReference>
<dbReference type="PANTHER" id="PTHR46072">
    <property type="entry name" value="AMIDASE-RELATED-RELATED"/>
    <property type="match status" value="1"/>
</dbReference>
<evidence type="ECO:0000256" key="5">
    <source>
        <dbReference type="SAM" id="MobiDB-lite"/>
    </source>
</evidence>
<evidence type="ECO:0000256" key="3">
    <source>
        <dbReference type="ARBA" id="ARBA00012922"/>
    </source>
</evidence>
<proteinExistence type="inferred from homology"/>
<evidence type="ECO:0000256" key="4">
    <source>
        <dbReference type="ARBA" id="ARBA00022801"/>
    </source>
</evidence>
<feature type="domain" description="Amidase" evidence="6">
    <location>
        <begin position="930"/>
        <end position="1408"/>
    </location>
</feature>
<dbReference type="SUPFAM" id="SSF75304">
    <property type="entry name" value="Amidase signature (AS) enzymes"/>
    <property type="match status" value="1"/>
</dbReference>
<evidence type="ECO:0000313" key="8">
    <source>
        <dbReference type="Proteomes" id="UP000053317"/>
    </source>
</evidence>
<feature type="compositionally biased region" description="Pro residues" evidence="5">
    <location>
        <begin position="1"/>
        <end position="16"/>
    </location>
</feature>
<dbReference type="GO" id="GO:0004040">
    <property type="term" value="F:amidase activity"/>
    <property type="evidence" value="ECO:0007669"/>
    <property type="project" value="UniProtKB-EC"/>
</dbReference>
<dbReference type="PANTHER" id="PTHR46072:SF10">
    <property type="entry name" value="ACETAMIDASE"/>
    <property type="match status" value="1"/>
</dbReference>
<dbReference type="FunFam" id="3.90.1300.10:FF:000003">
    <property type="entry name" value="Amidase signature enzyme"/>
    <property type="match status" value="1"/>
</dbReference>
<dbReference type="InterPro" id="IPR023631">
    <property type="entry name" value="Amidase_dom"/>
</dbReference>
<dbReference type="Pfam" id="PF01425">
    <property type="entry name" value="Amidase"/>
    <property type="match status" value="1"/>
</dbReference>
<feature type="region of interest" description="Disordered" evidence="5">
    <location>
        <begin position="194"/>
        <end position="238"/>
    </location>
</feature>
<gene>
    <name evidence="7" type="ORF">UCRPC4_g05234</name>
</gene>
<feature type="compositionally biased region" description="Polar residues" evidence="5">
    <location>
        <begin position="17"/>
        <end position="29"/>
    </location>
</feature>
<feature type="compositionally biased region" description="Low complexity" evidence="5">
    <location>
        <begin position="33"/>
        <end position="46"/>
    </location>
</feature>
<keyword evidence="4" id="KW-0378">Hydrolase</keyword>
<feature type="region of interest" description="Disordered" evidence="5">
    <location>
        <begin position="1"/>
        <end position="181"/>
    </location>
</feature>
<comment type="catalytic activity">
    <reaction evidence="1">
        <text>a monocarboxylic acid amide + H2O = a monocarboxylate + NH4(+)</text>
        <dbReference type="Rhea" id="RHEA:12020"/>
        <dbReference type="ChEBI" id="CHEBI:15377"/>
        <dbReference type="ChEBI" id="CHEBI:28938"/>
        <dbReference type="ChEBI" id="CHEBI:35757"/>
        <dbReference type="ChEBI" id="CHEBI:83628"/>
        <dbReference type="EC" id="3.5.1.4"/>
    </reaction>
</comment>
<comment type="similarity">
    <text evidence="2">Belongs to the amidase family.</text>
</comment>
<dbReference type="Proteomes" id="UP000053317">
    <property type="component" value="Unassembled WGS sequence"/>
</dbReference>
<dbReference type="CDD" id="cd12148">
    <property type="entry name" value="fungal_TF_MHR"/>
    <property type="match status" value="1"/>
</dbReference>
<evidence type="ECO:0000259" key="6">
    <source>
        <dbReference type="Pfam" id="PF01425"/>
    </source>
</evidence>
<dbReference type="OrthoDB" id="6428749at2759"/>
<comment type="caution">
    <text evidence="7">The sequence shown here is derived from an EMBL/GenBank/DDBJ whole genome shotgun (WGS) entry which is preliminary data.</text>
</comment>
<feature type="compositionally biased region" description="Basic and acidic residues" evidence="5">
    <location>
        <begin position="131"/>
        <end position="144"/>
    </location>
</feature>
<dbReference type="Gene3D" id="3.90.1300.10">
    <property type="entry name" value="Amidase signature (AS) domain"/>
    <property type="match status" value="1"/>
</dbReference>
<evidence type="ECO:0000313" key="7">
    <source>
        <dbReference type="EMBL" id="KKY18031.1"/>
    </source>
</evidence>
<reference evidence="7 8" key="2">
    <citation type="submission" date="2015-05" db="EMBL/GenBank/DDBJ databases">
        <authorList>
            <person name="Morales-Cruz A."/>
            <person name="Amrine K.C."/>
            <person name="Cantu D."/>
        </authorList>
    </citation>
    <scope>NUCLEOTIDE SEQUENCE [LARGE SCALE GENOMIC DNA]</scope>
    <source>
        <strain evidence="7">UCRPC4</strain>
    </source>
</reference>
<protein>
    <recommendedName>
        <fullName evidence="3">amidase</fullName>
        <ecNumber evidence="3">3.5.1.4</ecNumber>
    </recommendedName>
</protein>
<name>A0A0G2E6R1_PHACM</name>
<evidence type="ECO:0000256" key="2">
    <source>
        <dbReference type="ARBA" id="ARBA00009199"/>
    </source>
</evidence>
<reference evidence="7 8" key="1">
    <citation type="submission" date="2015-05" db="EMBL/GenBank/DDBJ databases">
        <title>Distinctive expansion of gene families associated with plant cell wall degradation and secondary metabolism in the genomes of grapevine trunk pathogens.</title>
        <authorList>
            <person name="Lawrence D.P."/>
            <person name="Travadon R."/>
            <person name="Rolshausen P.E."/>
            <person name="Baumgartner K."/>
        </authorList>
    </citation>
    <scope>NUCLEOTIDE SEQUENCE [LARGE SCALE GENOMIC DNA]</scope>
    <source>
        <strain evidence="7">UCRPC4</strain>
    </source>
</reference>
<accession>A0A0G2E6R1</accession>